<dbReference type="Gene3D" id="3.40.630.30">
    <property type="match status" value="1"/>
</dbReference>
<organism evidence="2 3">
    <name type="scientific">Pichia californica</name>
    <dbReference type="NCBI Taxonomy" id="460514"/>
    <lineage>
        <taxon>Eukaryota</taxon>
        <taxon>Fungi</taxon>
        <taxon>Dikarya</taxon>
        <taxon>Ascomycota</taxon>
        <taxon>Saccharomycotina</taxon>
        <taxon>Pichiomycetes</taxon>
        <taxon>Pichiales</taxon>
        <taxon>Pichiaceae</taxon>
        <taxon>Pichia</taxon>
    </lineage>
</organism>
<comment type="similarity">
    <text evidence="1">Belongs to the glycosyl hydrolase 3 family.</text>
</comment>
<dbReference type="PANTHER" id="PTHR30480:SF8">
    <property type="entry name" value="PUTATIVE (AFU_ORTHOLOGUE AFUA_8G04060)-RELATED"/>
    <property type="match status" value="1"/>
</dbReference>
<name>A0A9P6WFT9_9ASCO</name>
<dbReference type="InterPro" id="IPR050226">
    <property type="entry name" value="NagZ_Beta-hexosaminidase"/>
</dbReference>
<dbReference type="EMBL" id="PUHW01000612">
    <property type="protein sequence ID" value="KAG0686316.1"/>
    <property type="molecule type" value="Genomic_DNA"/>
</dbReference>
<accession>A0A9P6WFT9</accession>
<reference evidence="2" key="1">
    <citation type="submission" date="2020-11" db="EMBL/GenBank/DDBJ databases">
        <title>Kefir isolates.</title>
        <authorList>
            <person name="Marcisauskas S."/>
            <person name="Kim Y."/>
            <person name="Blasche S."/>
        </authorList>
    </citation>
    <scope>NUCLEOTIDE SEQUENCE</scope>
    <source>
        <strain evidence="2">Olga-1</strain>
    </source>
</reference>
<dbReference type="GO" id="GO:0009254">
    <property type="term" value="P:peptidoglycan turnover"/>
    <property type="evidence" value="ECO:0007669"/>
    <property type="project" value="TreeGrafter"/>
</dbReference>
<protein>
    <submittedName>
        <fullName evidence="2">Uncharacterized protein</fullName>
    </submittedName>
</protein>
<dbReference type="Proteomes" id="UP000697127">
    <property type="component" value="Unassembled WGS sequence"/>
</dbReference>
<dbReference type="InterPro" id="IPR016181">
    <property type="entry name" value="Acyl_CoA_acyltransferase"/>
</dbReference>
<dbReference type="AlphaFoldDB" id="A0A9P6WFT9"/>
<evidence type="ECO:0000256" key="1">
    <source>
        <dbReference type="ARBA" id="ARBA00005336"/>
    </source>
</evidence>
<evidence type="ECO:0000313" key="3">
    <source>
        <dbReference type="Proteomes" id="UP000697127"/>
    </source>
</evidence>
<evidence type="ECO:0000313" key="2">
    <source>
        <dbReference type="EMBL" id="KAG0686316.1"/>
    </source>
</evidence>
<gene>
    <name evidence="2" type="ORF">C6P40_004503</name>
</gene>
<feature type="non-terminal residue" evidence="2">
    <location>
        <position position="690"/>
    </location>
</feature>
<comment type="caution">
    <text evidence="2">The sequence shown here is derived from an EMBL/GenBank/DDBJ whole genome shotgun (WGS) entry which is preliminary data.</text>
</comment>
<feature type="non-terminal residue" evidence="2">
    <location>
        <position position="1"/>
    </location>
</feature>
<sequence length="690" mass="79072">DTALPITKYLIPDVEDENTIFLLTPLISPLYETVDFDGNKSHINSICSDDKTILNLHYGEDVFIKLGKLLSDYKPGYKILHTSYNSNGLTSFHEELILKSKVILFFCAETTNNLYQVGVSKHVSMLCGPMANRMKKSNDTFNSRQMIIISVSSPTDFIYDINIGGSPTSYICTYDYTINALSNLPKILFGDFNATGKIPGLVTYTLSNGFNSKHKNSDRKNKNRTHSWLVEVFNYKRDWRNLIKLLKDNNYLDYSIKDVQLTSLKRLYADTENHKSFVVRNTSSNTMLGISTTWRYLNTFPNNDSKKKNVGNLMLLLVDKNKRNISIGNHLYTKTIKYLVEECRCNKVYLGRDFPKLNIFNNLLLNFNEDNANALEFFKSFGWDFNGDTFNSSKNIHKISRKRKSFGQEFNHSERISINTLLVETNELSGSEDILEVVKSNRNSLNSEASTISETNVYAENYEAWSDLTSQVLNRSMKRQIRYLMRLDDISSWKVAENLVRQLQVVGIMFDICKDPSSIFPLHKSDNGNFSFSRDNSSFFIYDDASQLSEFANNNYEIYMELYKDFCKPLEERQYMDSSGNLDIIVALEPTKRSVVGSLVVFNGKSKFAKFYPFLESSMPGKKSSTFKNGEFACITGHFIDPLYSTLSEVFKLGLICTALMYVKGQYKNSSECFITDIDEKQIRSLHDNG</sequence>
<keyword evidence="3" id="KW-1185">Reference proteome</keyword>
<dbReference type="PANTHER" id="PTHR30480">
    <property type="entry name" value="BETA-HEXOSAMINIDASE-RELATED"/>
    <property type="match status" value="1"/>
</dbReference>
<proteinExistence type="inferred from homology"/>
<dbReference type="SUPFAM" id="SSF55729">
    <property type="entry name" value="Acyl-CoA N-acyltransferases (Nat)"/>
    <property type="match status" value="1"/>
</dbReference>